<evidence type="ECO:0000313" key="1">
    <source>
        <dbReference type="EMBL" id="MFC2992962.1"/>
    </source>
</evidence>
<dbReference type="RefSeq" id="WP_379760142.1">
    <property type="nucleotide sequence ID" value="NZ_JBHRSQ010000017.1"/>
</dbReference>
<protein>
    <submittedName>
        <fullName evidence="1">Uncharacterized protein</fullName>
    </submittedName>
</protein>
<organism evidence="1 2">
    <name type="scientific">Halomonas tibetensis</name>
    <dbReference type="NCBI Taxonomy" id="2259590"/>
    <lineage>
        <taxon>Bacteria</taxon>
        <taxon>Pseudomonadati</taxon>
        <taxon>Pseudomonadota</taxon>
        <taxon>Gammaproteobacteria</taxon>
        <taxon>Oceanospirillales</taxon>
        <taxon>Halomonadaceae</taxon>
        <taxon>Halomonas</taxon>
    </lineage>
</organism>
<keyword evidence="2" id="KW-1185">Reference proteome</keyword>
<dbReference type="Proteomes" id="UP001595386">
    <property type="component" value="Unassembled WGS sequence"/>
</dbReference>
<proteinExistence type="predicted"/>
<sequence length="219" mass="24721">MTDISQVVQQRAAEVTADELLTRMGYRNVGTKARDRLSRVVADQQLGLATPEYDFHFASRAFSEALCQALAMEPDDYLPALDAIEAHLEEELQAYKPWLFVDTGFKRADRPGTAIFILAMIESKRRLRLPPDTFRLPWEQQLQRAQQLVRQHMADTGGELKIWGRIQRYLFCYAEDQTLELSPNLDVVGDASWTGISQASVTLKGKPLPLPTPEGEDAT</sequence>
<evidence type="ECO:0000313" key="2">
    <source>
        <dbReference type="Proteomes" id="UP001595386"/>
    </source>
</evidence>
<reference evidence="2" key="1">
    <citation type="journal article" date="2019" name="Int. J. Syst. Evol. Microbiol.">
        <title>The Global Catalogue of Microorganisms (GCM) 10K type strain sequencing project: providing services to taxonomists for standard genome sequencing and annotation.</title>
        <authorList>
            <consortium name="The Broad Institute Genomics Platform"/>
            <consortium name="The Broad Institute Genome Sequencing Center for Infectious Disease"/>
            <person name="Wu L."/>
            <person name="Ma J."/>
        </authorList>
    </citation>
    <scope>NUCLEOTIDE SEQUENCE [LARGE SCALE GENOMIC DNA]</scope>
    <source>
        <strain evidence="2">KCTC 52660</strain>
    </source>
</reference>
<comment type="caution">
    <text evidence="1">The sequence shown here is derived from an EMBL/GenBank/DDBJ whole genome shotgun (WGS) entry which is preliminary data.</text>
</comment>
<name>A0ABV7B668_9GAMM</name>
<accession>A0ABV7B668</accession>
<dbReference type="EMBL" id="JBHRSQ010000017">
    <property type="protein sequence ID" value="MFC2992962.1"/>
    <property type="molecule type" value="Genomic_DNA"/>
</dbReference>
<gene>
    <name evidence="1" type="ORF">ACFODV_13045</name>
</gene>